<dbReference type="InterPro" id="IPR014044">
    <property type="entry name" value="CAP_dom"/>
</dbReference>
<dbReference type="OMA" id="LAECNVK"/>
<organism evidence="7 8">
    <name type="scientific">Aedes aegypti</name>
    <name type="common">Yellowfever mosquito</name>
    <name type="synonym">Culex aegypti</name>
    <dbReference type="NCBI Taxonomy" id="7159"/>
    <lineage>
        <taxon>Eukaryota</taxon>
        <taxon>Metazoa</taxon>
        <taxon>Ecdysozoa</taxon>
        <taxon>Arthropoda</taxon>
        <taxon>Hexapoda</taxon>
        <taxon>Insecta</taxon>
        <taxon>Pterygota</taxon>
        <taxon>Neoptera</taxon>
        <taxon>Endopterygota</taxon>
        <taxon>Diptera</taxon>
        <taxon>Nematocera</taxon>
        <taxon>Culicoidea</taxon>
        <taxon>Culicidae</taxon>
        <taxon>Culicinae</taxon>
        <taxon>Aedini</taxon>
        <taxon>Aedes</taxon>
        <taxon>Stegomyia</taxon>
    </lineage>
</organism>
<feature type="domain" description="SCP" evidence="6">
    <location>
        <begin position="60"/>
        <end position="229"/>
    </location>
</feature>
<dbReference type="SMART" id="SM00198">
    <property type="entry name" value="SCP"/>
    <property type="match status" value="1"/>
</dbReference>
<feature type="signal peptide" evidence="5">
    <location>
        <begin position="1"/>
        <end position="17"/>
    </location>
</feature>
<keyword evidence="3" id="KW-0964">Secreted</keyword>
<dbReference type="PANTHER" id="PTHR10334">
    <property type="entry name" value="CYSTEINE-RICH SECRETORY PROTEIN-RELATED"/>
    <property type="match status" value="1"/>
</dbReference>
<dbReference type="SUPFAM" id="SSF55797">
    <property type="entry name" value="PR-1-like"/>
    <property type="match status" value="1"/>
</dbReference>
<dbReference type="Gene3D" id="3.40.33.10">
    <property type="entry name" value="CAP"/>
    <property type="match status" value="1"/>
</dbReference>
<dbReference type="HOGENOM" id="CLU_035730_7_0_1"/>
<name>A0A1S4F6X1_AEDAE</name>
<evidence type="ECO:0000313" key="8">
    <source>
        <dbReference type="Proteomes" id="UP000682892"/>
    </source>
</evidence>
<reference evidence="7" key="3">
    <citation type="submission" date="2012-09" db="EMBL/GenBank/DDBJ databases">
        <authorList>
            <consortium name="VectorBase"/>
        </authorList>
    </citation>
    <scope>NUCLEOTIDE SEQUENCE</scope>
    <source>
        <strain evidence="7">Liverpool</strain>
    </source>
</reference>
<evidence type="ECO:0000256" key="4">
    <source>
        <dbReference type="ARBA" id="ARBA00022729"/>
    </source>
</evidence>
<dbReference type="Proteomes" id="UP000682892">
    <property type="component" value="Chromosome 2"/>
</dbReference>
<comment type="subcellular location">
    <subcellularLocation>
        <location evidence="1">Secreted</location>
    </subcellularLocation>
</comment>
<evidence type="ECO:0000313" key="7">
    <source>
        <dbReference type="EMBL" id="EAT44448.1"/>
    </source>
</evidence>
<comment type="similarity">
    <text evidence="2">Belongs to the CRISP family.</text>
</comment>
<dbReference type="EMBL" id="CH477294">
    <property type="protein sequence ID" value="EAT44448.1"/>
    <property type="molecule type" value="Genomic_DNA"/>
</dbReference>
<dbReference type="InterPro" id="IPR001283">
    <property type="entry name" value="CRISP-related"/>
</dbReference>
<dbReference type="CDD" id="cd05380">
    <property type="entry name" value="CAP_euk"/>
    <property type="match status" value="1"/>
</dbReference>
<evidence type="ECO:0000259" key="6">
    <source>
        <dbReference type="SMART" id="SM00198"/>
    </source>
</evidence>
<dbReference type="KEGG" id="aag:5564216"/>
<dbReference type="InterPro" id="IPR034763">
    <property type="entry name" value="P14a_insect"/>
</dbReference>
<accession>A0A1S4F6X1</accession>
<dbReference type="InterPro" id="IPR035940">
    <property type="entry name" value="CAP_sf"/>
</dbReference>
<evidence type="ECO:0000256" key="5">
    <source>
        <dbReference type="SAM" id="SignalP"/>
    </source>
</evidence>
<reference evidence="7" key="2">
    <citation type="journal article" date="2007" name="Science">
        <title>Genome sequence of Aedes aegypti, a major arbovirus vector.</title>
        <authorList>
            <person name="Nene V."/>
            <person name="Wortman J.R."/>
            <person name="Lawson D."/>
            <person name="Haas B."/>
            <person name="Kodira C."/>
            <person name="Tu Z.J."/>
            <person name="Loftus B."/>
            <person name="Xi Z."/>
            <person name="Megy K."/>
            <person name="Grabherr M."/>
            <person name="Ren Q."/>
            <person name="Zdobnov E.M."/>
            <person name="Lobo N.F."/>
            <person name="Campbell K.S."/>
            <person name="Brown S.E."/>
            <person name="Bonaldo M.F."/>
            <person name="Zhu J."/>
            <person name="Sinkins S.P."/>
            <person name="Hogenkamp D.G."/>
            <person name="Amedeo P."/>
            <person name="Arensburger P."/>
            <person name="Atkinson P.W."/>
            <person name="Bidwell S."/>
            <person name="Biedler J."/>
            <person name="Birney E."/>
            <person name="Bruggner R.V."/>
            <person name="Costas J."/>
            <person name="Coy M.R."/>
            <person name="Crabtree J."/>
            <person name="Crawford M."/>
            <person name="Debruyn B."/>
            <person name="Decaprio D."/>
            <person name="Eiglmeier K."/>
            <person name="Eisenstadt E."/>
            <person name="El-Dorry H."/>
            <person name="Gelbart W.M."/>
            <person name="Gomes S.L."/>
            <person name="Hammond M."/>
            <person name="Hannick L.I."/>
            <person name="Hogan J.R."/>
            <person name="Holmes M.H."/>
            <person name="Jaffe D."/>
            <person name="Johnston J.S."/>
            <person name="Kennedy R.C."/>
            <person name="Koo H."/>
            <person name="Kravitz S."/>
            <person name="Kriventseva E.V."/>
            <person name="Kulp D."/>
            <person name="Labutti K."/>
            <person name="Lee E."/>
            <person name="Li S."/>
            <person name="Lovin D.D."/>
            <person name="Mao C."/>
            <person name="Mauceli E."/>
            <person name="Menck C.F."/>
            <person name="Miller J.R."/>
            <person name="Montgomery P."/>
            <person name="Mori A."/>
            <person name="Nascimento A.L."/>
            <person name="Naveira H.F."/>
            <person name="Nusbaum C."/>
            <person name="O'leary S."/>
            <person name="Orvis J."/>
            <person name="Pertea M."/>
            <person name="Quesneville H."/>
            <person name="Reidenbach K.R."/>
            <person name="Rogers Y.H."/>
            <person name="Roth C.W."/>
            <person name="Schneider J.R."/>
            <person name="Schatz M."/>
            <person name="Shumway M."/>
            <person name="Stanke M."/>
            <person name="Stinson E.O."/>
            <person name="Tubio J.M."/>
            <person name="Vanzee J.P."/>
            <person name="Verjovski-Almeida S."/>
            <person name="Werner D."/>
            <person name="White O."/>
            <person name="Wyder S."/>
            <person name="Zeng Q."/>
            <person name="Zhao Q."/>
            <person name="Zhao Y."/>
            <person name="Hill C.A."/>
            <person name="Raikhel A.S."/>
            <person name="Soares M.B."/>
            <person name="Knudson D.L."/>
            <person name="Lee N.H."/>
            <person name="Galagan J."/>
            <person name="Salzberg S.L."/>
            <person name="Paulsen I.T."/>
            <person name="Dimopoulos G."/>
            <person name="Collins F.H."/>
            <person name="Birren B."/>
            <person name="Fraser-Liggett C.M."/>
            <person name="Severson D.W."/>
        </authorList>
    </citation>
    <scope>NUCLEOTIDE SEQUENCE [LARGE SCALE GENOMIC DNA]</scope>
    <source>
        <strain evidence="7">Liverpool</strain>
    </source>
</reference>
<dbReference type="PIRSF" id="PIRSF038921">
    <property type="entry name" value="P14a"/>
    <property type="match status" value="1"/>
</dbReference>
<dbReference type="Pfam" id="PF00188">
    <property type="entry name" value="CAP"/>
    <property type="match status" value="1"/>
</dbReference>
<reference evidence="7" key="1">
    <citation type="submission" date="2005-10" db="EMBL/GenBank/DDBJ databases">
        <authorList>
            <person name="Loftus B.J."/>
            <person name="Nene V.M."/>
            <person name="Hannick L.I."/>
            <person name="Bidwell S."/>
            <person name="Haas B."/>
            <person name="Amedeo P."/>
            <person name="Orvis J."/>
            <person name="Wortman J.R."/>
            <person name="White O.R."/>
            <person name="Salzberg S."/>
            <person name="Shumway M."/>
            <person name="Koo H."/>
            <person name="Zhao Y."/>
            <person name="Holmes M."/>
            <person name="Miller J."/>
            <person name="Schatz M."/>
            <person name="Pop M."/>
            <person name="Pai G."/>
            <person name="Utterback T."/>
            <person name="Rogers Y.-H."/>
            <person name="Kravitz S."/>
            <person name="Fraser C.M."/>
        </authorList>
    </citation>
    <scope>NUCLEOTIDE SEQUENCE</scope>
    <source>
        <strain evidence="7">Liverpool</strain>
    </source>
</reference>
<evidence type="ECO:0000256" key="3">
    <source>
        <dbReference type="ARBA" id="ARBA00022525"/>
    </source>
</evidence>
<dbReference type="OrthoDB" id="414826at2759"/>
<dbReference type="AlphaFoldDB" id="A0A1S4F6X1"/>
<keyword evidence="4 5" id="KW-0732">Signal</keyword>
<gene>
    <name evidence="7" type="ORF">AaeL_AAEL004199</name>
</gene>
<feature type="chain" id="PRO_5036503524" evidence="5">
    <location>
        <begin position="18"/>
        <end position="258"/>
    </location>
</feature>
<evidence type="ECO:0000256" key="1">
    <source>
        <dbReference type="ARBA" id="ARBA00004613"/>
    </source>
</evidence>
<dbReference type="GO" id="GO:0005576">
    <property type="term" value="C:extracellular region"/>
    <property type="evidence" value="ECO:0007669"/>
    <property type="project" value="UniProtKB-SubCell"/>
</dbReference>
<evidence type="ECO:0000256" key="2">
    <source>
        <dbReference type="ARBA" id="ARBA00009923"/>
    </source>
</evidence>
<protein>
    <submittedName>
        <fullName evidence="7">AAEL004199-PA</fullName>
    </submittedName>
</protein>
<proteinExistence type="inferred from homology"/>
<sequence>MIVALILLVVIVHQGATNSNQYCQSDACPDRLPNVGCGCKASTYGPQCKDRNARNIILDDKLKTLLLEQHNTRRNLVACGDVKPHPPAAKMIELQWNDELEFLADCNTMKCVYGHDSCRSTSEYPYAGQNIASKLICGKTPLGVENMIVDSVDVWFQEHRNTTPSMTDSYPEGKVPGGPIGHFTLLVNDMVQRIGCSYIMYQEQRKRGKKQTCQRHYLVCNYSYSNFIGEKTYTKSHQPAEECHFRSSKHSCLCSSGE</sequence>